<dbReference type="PANTHER" id="PTHR11795:SF442">
    <property type="entry name" value="ABC TRANSPORTER ATP-BINDING PROTEIN"/>
    <property type="match status" value="1"/>
</dbReference>
<feature type="transmembrane region" description="Helical" evidence="9">
    <location>
        <begin position="65"/>
        <end position="88"/>
    </location>
</feature>
<comment type="similarity">
    <text evidence="8">Belongs to the binding-protein-dependent transport system permease family. LivHM subfamily.</text>
</comment>
<dbReference type="Pfam" id="PF02653">
    <property type="entry name" value="BPD_transp_2"/>
    <property type="match status" value="2"/>
</dbReference>
<feature type="transmembrane region" description="Helical" evidence="9">
    <location>
        <begin position="100"/>
        <end position="119"/>
    </location>
</feature>
<evidence type="ECO:0000256" key="7">
    <source>
        <dbReference type="ARBA" id="ARBA00023136"/>
    </source>
</evidence>
<keyword evidence="4 9" id="KW-0812">Transmembrane</keyword>
<evidence type="ECO:0000256" key="1">
    <source>
        <dbReference type="ARBA" id="ARBA00004651"/>
    </source>
</evidence>
<feature type="transmembrane region" description="Helical" evidence="9">
    <location>
        <begin position="402"/>
        <end position="420"/>
    </location>
</feature>
<keyword evidence="6 9" id="KW-1133">Transmembrane helix</keyword>
<feature type="transmembrane region" description="Helical" evidence="9">
    <location>
        <begin position="186"/>
        <end position="208"/>
    </location>
</feature>
<organism evidence="10 11">
    <name type="scientific">Variibacter gotjawalensis</name>
    <dbReference type="NCBI Taxonomy" id="1333996"/>
    <lineage>
        <taxon>Bacteria</taxon>
        <taxon>Pseudomonadati</taxon>
        <taxon>Pseudomonadota</taxon>
        <taxon>Alphaproteobacteria</taxon>
        <taxon>Hyphomicrobiales</taxon>
        <taxon>Nitrobacteraceae</taxon>
        <taxon>Variibacter</taxon>
    </lineage>
</organism>
<feature type="transmembrane region" description="Helical" evidence="9">
    <location>
        <begin position="345"/>
        <end position="366"/>
    </location>
</feature>
<dbReference type="InterPro" id="IPR001851">
    <property type="entry name" value="ABC_transp_permease"/>
</dbReference>
<keyword evidence="7 9" id="KW-0472">Membrane</keyword>
<feature type="transmembrane region" description="Helical" evidence="9">
    <location>
        <begin position="320"/>
        <end position="339"/>
    </location>
</feature>
<feature type="transmembrane region" description="Helical" evidence="9">
    <location>
        <begin position="274"/>
        <end position="292"/>
    </location>
</feature>
<evidence type="ECO:0000256" key="6">
    <source>
        <dbReference type="ARBA" id="ARBA00022989"/>
    </source>
</evidence>
<evidence type="ECO:0000313" key="10">
    <source>
        <dbReference type="EMBL" id="BAT57941.1"/>
    </source>
</evidence>
<dbReference type="GO" id="GO:0005886">
    <property type="term" value="C:plasma membrane"/>
    <property type="evidence" value="ECO:0007669"/>
    <property type="project" value="UniProtKB-SubCell"/>
</dbReference>
<protein>
    <submittedName>
        <fullName evidence="10">High-affinity branched-chain amino acid transport system permease protein LivH</fullName>
    </submittedName>
</protein>
<keyword evidence="11" id="KW-1185">Reference proteome</keyword>
<evidence type="ECO:0000256" key="3">
    <source>
        <dbReference type="ARBA" id="ARBA00022475"/>
    </source>
</evidence>
<feature type="transmembrane region" description="Helical" evidence="9">
    <location>
        <begin position="519"/>
        <end position="540"/>
    </location>
</feature>
<feature type="transmembrane region" description="Helical" evidence="9">
    <location>
        <begin position="560"/>
        <end position="583"/>
    </location>
</feature>
<feature type="transmembrane region" description="Helical" evidence="9">
    <location>
        <begin position="147"/>
        <end position="165"/>
    </location>
</feature>
<dbReference type="CDD" id="cd06582">
    <property type="entry name" value="TM_PBP1_LivH_like"/>
    <property type="match status" value="1"/>
</dbReference>
<evidence type="ECO:0000256" key="8">
    <source>
        <dbReference type="ARBA" id="ARBA00037998"/>
    </source>
</evidence>
<feature type="transmembrane region" description="Helical" evidence="9">
    <location>
        <begin position="36"/>
        <end position="53"/>
    </location>
</feature>
<comment type="subcellular location">
    <subcellularLocation>
        <location evidence="1">Cell membrane</location>
        <topology evidence="1">Multi-pass membrane protein</topology>
    </subcellularLocation>
</comment>
<dbReference type="InterPro" id="IPR052157">
    <property type="entry name" value="BCAA_transport_permease"/>
</dbReference>
<dbReference type="GO" id="GO:0006865">
    <property type="term" value="P:amino acid transport"/>
    <property type="evidence" value="ECO:0007669"/>
    <property type="project" value="UniProtKB-KW"/>
</dbReference>
<dbReference type="KEGG" id="vgo:GJW-30_1_00452"/>
<sequence>MNLQAFLFQALNGLSAASGLFLVAAGLSLIFGVTRIVNIAHGSLYMVGIYLAWTFATKFGGVLGFWGGIVATALLVAALGALIEFVLLRRIYRSPELFQLLATFALVLVINDATLYFWGPEDLLGPRAPGLSGAVEVLGRRLPSYDVFLIVVGPLVLIALHFLLAKTRFGRLIRAATQDREMVGALGVNQAMLFTAVFALGAGLAGLGGALQVAREPANLALDLSVIGDAFVVVVVGGMGSISGAYLAAVIIAEVKALCIAIGTVNLMGVPVNFSKFTLVAEFLVMALVLIFRPYGLMGKVQGAVRSVADPEDPIRPAGMTLKVLGLALVIVLALLPVLAKGSPYWLVLGTDVLIAIIFAASLHFIMGPGGMHSFGHAAYFGLGAYGAALLVKWGAAPMSYALVFAPLASGLGALLFGWFAVRLSGVYLAMLTLAFAQIVWAIIYQWEDFTGGSNGVVGVWPSAPFDDRKAYFWLALTLAILSVLILRRILFAPLGYAMRAGRDSPLRAEAIGIDVKRVHWFGFVIAGFICGIAGGLFAFAKGSISPETIAVGRSIDGLVMVLLGGIQSLTGPIIGASTFAILQDTIMRQTEYWRALLGAIILVLVLVFPGGLAGTLDKLISRKRDNAGAPS</sequence>
<keyword evidence="3" id="KW-1003">Cell membrane</keyword>
<keyword evidence="5" id="KW-0029">Amino-acid transport</keyword>
<dbReference type="CDD" id="cd06581">
    <property type="entry name" value="TM_PBP1_LivM_like"/>
    <property type="match status" value="1"/>
</dbReference>
<evidence type="ECO:0000313" key="11">
    <source>
        <dbReference type="Proteomes" id="UP000236884"/>
    </source>
</evidence>
<dbReference type="GO" id="GO:0015658">
    <property type="term" value="F:branched-chain amino acid transmembrane transporter activity"/>
    <property type="evidence" value="ECO:0007669"/>
    <property type="project" value="InterPro"/>
</dbReference>
<dbReference type="OrthoDB" id="9810089at2"/>
<accession>A0A0S3PPS7</accession>
<dbReference type="AlphaFoldDB" id="A0A0S3PPS7"/>
<dbReference type="RefSeq" id="WP_096351133.1">
    <property type="nucleotide sequence ID" value="NZ_AP014946.1"/>
</dbReference>
<feature type="transmembrane region" description="Helical" evidence="9">
    <location>
        <begin position="220"/>
        <end position="239"/>
    </location>
</feature>
<evidence type="ECO:0000256" key="9">
    <source>
        <dbReference type="SAM" id="Phobius"/>
    </source>
</evidence>
<dbReference type="EMBL" id="AP014946">
    <property type="protein sequence ID" value="BAT57941.1"/>
    <property type="molecule type" value="Genomic_DNA"/>
</dbReference>
<evidence type="ECO:0000256" key="5">
    <source>
        <dbReference type="ARBA" id="ARBA00022970"/>
    </source>
</evidence>
<gene>
    <name evidence="10" type="primary">livH_3</name>
    <name evidence="10" type="ORF">GJW-30_1_00452</name>
</gene>
<feature type="transmembrane region" description="Helical" evidence="9">
    <location>
        <begin position="595"/>
        <end position="617"/>
    </location>
</feature>
<dbReference type="InterPro" id="IPR043428">
    <property type="entry name" value="LivM-like"/>
</dbReference>
<name>A0A0S3PPS7_9BRAD</name>
<feature type="transmembrane region" description="Helical" evidence="9">
    <location>
        <begin position="6"/>
        <end position="29"/>
    </location>
</feature>
<feature type="transmembrane region" description="Helical" evidence="9">
    <location>
        <begin position="471"/>
        <end position="498"/>
    </location>
</feature>
<dbReference type="PANTHER" id="PTHR11795">
    <property type="entry name" value="BRANCHED-CHAIN AMINO ACID TRANSPORT SYSTEM PERMEASE PROTEIN LIVH"/>
    <property type="match status" value="1"/>
</dbReference>
<keyword evidence="2" id="KW-0813">Transport</keyword>
<evidence type="ECO:0000256" key="4">
    <source>
        <dbReference type="ARBA" id="ARBA00022692"/>
    </source>
</evidence>
<reference evidence="10 11" key="1">
    <citation type="submission" date="2015-08" db="EMBL/GenBank/DDBJ databases">
        <title>Investigation of the bacterial diversity of lava forest soil.</title>
        <authorList>
            <person name="Lee J.S."/>
        </authorList>
    </citation>
    <scope>NUCLEOTIDE SEQUENCE [LARGE SCALE GENOMIC DNA]</scope>
    <source>
        <strain evidence="10 11">GJW-30</strain>
    </source>
</reference>
<proteinExistence type="inferred from homology"/>
<feature type="transmembrane region" description="Helical" evidence="9">
    <location>
        <begin position="427"/>
        <end position="447"/>
    </location>
</feature>
<dbReference type="Proteomes" id="UP000236884">
    <property type="component" value="Chromosome"/>
</dbReference>
<evidence type="ECO:0000256" key="2">
    <source>
        <dbReference type="ARBA" id="ARBA00022448"/>
    </source>
</evidence>